<dbReference type="RefSeq" id="WP_163891568.1">
    <property type="nucleotide sequence ID" value="NZ_JAAFYS010000002.1"/>
</dbReference>
<organism evidence="13 14">
    <name type="scientific">Pseudoroseicyclus tamaricis</name>
    <dbReference type="NCBI Taxonomy" id="2705421"/>
    <lineage>
        <taxon>Bacteria</taxon>
        <taxon>Pseudomonadati</taxon>
        <taxon>Pseudomonadota</taxon>
        <taxon>Alphaproteobacteria</taxon>
        <taxon>Rhodobacterales</taxon>
        <taxon>Paracoccaceae</taxon>
        <taxon>Pseudoroseicyclus</taxon>
    </lineage>
</organism>
<dbReference type="EMBL" id="JAAGAB010000002">
    <property type="protein sequence ID" value="NDV00769.1"/>
    <property type="molecule type" value="Genomic_DNA"/>
</dbReference>
<dbReference type="Proteomes" id="UP000474757">
    <property type="component" value="Unassembled WGS sequence"/>
</dbReference>
<evidence type="ECO:0000313" key="13">
    <source>
        <dbReference type="EMBL" id="NDV00769.1"/>
    </source>
</evidence>
<evidence type="ECO:0000256" key="8">
    <source>
        <dbReference type="ARBA" id="ARBA00022692"/>
    </source>
</evidence>
<keyword evidence="11 12" id="KW-0472">Membrane</keyword>
<evidence type="ECO:0000256" key="11">
    <source>
        <dbReference type="ARBA" id="ARBA00023136"/>
    </source>
</evidence>
<keyword evidence="8 12" id="KW-0812">Transmembrane</keyword>
<keyword evidence="7 12" id="KW-0997">Cell inner membrane</keyword>
<dbReference type="Pfam" id="PF04995">
    <property type="entry name" value="CcmD"/>
    <property type="match status" value="1"/>
</dbReference>
<evidence type="ECO:0000256" key="4">
    <source>
        <dbReference type="ARBA" id="ARBA00016461"/>
    </source>
</evidence>
<evidence type="ECO:0000256" key="9">
    <source>
        <dbReference type="ARBA" id="ARBA00022748"/>
    </source>
</evidence>
<gene>
    <name evidence="13" type="primary">ccmD</name>
    <name evidence="13" type="ORF">GZA08_07275</name>
</gene>
<evidence type="ECO:0000256" key="1">
    <source>
        <dbReference type="ARBA" id="ARBA00002442"/>
    </source>
</evidence>
<evidence type="ECO:0000256" key="3">
    <source>
        <dbReference type="ARBA" id="ARBA00008741"/>
    </source>
</evidence>
<accession>A0A6B2JVU6</accession>
<evidence type="ECO:0000256" key="10">
    <source>
        <dbReference type="ARBA" id="ARBA00022989"/>
    </source>
</evidence>
<comment type="subcellular location">
    <subcellularLocation>
        <location evidence="2 12">Cell inner membrane</location>
        <topology evidence="2 12">Single-pass membrane protein</topology>
    </subcellularLocation>
</comment>
<name>A0A6B2JVU6_9RHOB</name>
<dbReference type="GO" id="GO:0005886">
    <property type="term" value="C:plasma membrane"/>
    <property type="evidence" value="ECO:0007669"/>
    <property type="project" value="UniProtKB-SubCell"/>
</dbReference>
<keyword evidence="14" id="KW-1185">Reference proteome</keyword>
<comment type="caution">
    <text evidence="13">The sequence shown here is derived from an EMBL/GenBank/DDBJ whole genome shotgun (WGS) entry which is preliminary data.</text>
</comment>
<dbReference type="GO" id="GO:0015886">
    <property type="term" value="P:heme transport"/>
    <property type="evidence" value="ECO:0007669"/>
    <property type="project" value="InterPro"/>
</dbReference>
<keyword evidence="9 12" id="KW-0201">Cytochrome c-type biogenesis</keyword>
<evidence type="ECO:0000256" key="2">
    <source>
        <dbReference type="ARBA" id="ARBA00004377"/>
    </source>
</evidence>
<feature type="transmembrane region" description="Helical" evidence="12">
    <location>
        <begin position="12"/>
        <end position="32"/>
    </location>
</feature>
<sequence>MTGLLGDYAGEVISAYIVSLALIGGLVWLSALQARRARKQLKRAESRHG</sequence>
<protein>
    <recommendedName>
        <fullName evidence="4 12">Heme exporter protein D</fullName>
    </recommendedName>
</protein>
<evidence type="ECO:0000256" key="12">
    <source>
        <dbReference type="RuleBase" id="RU363101"/>
    </source>
</evidence>
<keyword evidence="5 12" id="KW-0813">Transport</keyword>
<evidence type="ECO:0000313" key="14">
    <source>
        <dbReference type="Proteomes" id="UP000474757"/>
    </source>
</evidence>
<evidence type="ECO:0000256" key="7">
    <source>
        <dbReference type="ARBA" id="ARBA00022519"/>
    </source>
</evidence>
<keyword evidence="10 12" id="KW-1133">Transmembrane helix</keyword>
<dbReference type="NCBIfam" id="TIGR03141">
    <property type="entry name" value="cytochro_ccmD"/>
    <property type="match status" value="1"/>
</dbReference>
<evidence type="ECO:0000256" key="6">
    <source>
        <dbReference type="ARBA" id="ARBA00022475"/>
    </source>
</evidence>
<keyword evidence="6 12" id="KW-1003">Cell membrane</keyword>
<dbReference type="AlphaFoldDB" id="A0A6B2JVU6"/>
<comment type="function">
    <text evidence="1 12">Required for the export of heme to the periplasm for the biogenesis of c-type cytochromes.</text>
</comment>
<dbReference type="GO" id="GO:0017004">
    <property type="term" value="P:cytochrome complex assembly"/>
    <property type="evidence" value="ECO:0007669"/>
    <property type="project" value="UniProtKB-KW"/>
</dbReference>
<evidence type="ECO:0000256" key="5">
    <source>
        <dbReference type="ARBA" id="ARBA00022448"/>
    </source>
</evidence>
<dbReference type="InterPro" id="IPR007078">
    <property type="entry name" value="Haem_export_protD_CcmD"/>
</dbReference>
<reference evidence="13 14" key="1">
    <citation type="submission" date="2020-02" db="EMBL/GenBank/DDBJ databases">
        <title>Pseudoroseicyclus tamarix, sp. nov., isolated from offshore sediment of a Tamarix chinensis forest.</title>
        <authorList>
            <person name="Gai Y."/>
        </authorList>
    </citation>
    <scope>NUCLEOTIDE SEQUENCE [LARGE SCALE GENOMIC DNA]</scope>
    <source>
        <strain evidence="13 14">CLL3-39</strain>
    </source>
</reference>
<comment type="similarity">
    <text evidence="3 12">Belongs to the CcmD/CycX/HelD family.</text>
</comment>
<proteinExistence type="inferred from homology"/>